<evidence type="ECO:0000256" key="6">
    <source>
        <dbReference type="ARBA" id="ARBA00022771"/>
    </source>
</evidence>
<dbReference type="InterPro" id="IPR001305">
    <property type="entry name" value="HSP_DnaJ_Cys-rich_dom"/>
</dbReference>
<dbReference type="AlphaFoldDB" id="A0A210Q986"/>
<dbReference type="PANTHER" id="PTHR44145">
    <property type="entry name" value="DNAJ HOMOLOG SUBFAMILY A MEMBER 3, MITOCHONDRIAL"/>
    <property type="match status" value="1"/>
</dbReference>
<dbReference type="EMBL" id="NEDP02004526">
    <property type="protein sequence ID" value="OWF45303.1"/>
    <property type="molecule type" value="Genomic_DNA"/>
</dbReference>
<evidence type="ECO:0000256" key="10">
    <source>
        <dbReference type="ARBA" id="ARBA00023128"/>
    </source>
</evidence>
<dbReference type="SUPFAM" id="SSF49493">
    <property type="entry name" value="HSP40/DnaJ peptide-binding domain"/>
    <property type="match status" value="1"/>
</dbReference>
<dbReference type="PROSITE" id="PS51188">
    <property type="entry name" value="ZF_CR"/>
    <property type="match status" value="1"/>
</dbReference>
<dbReference type="GO" id="GO:0005739">
    <property type="term" value="C:mitochondrion"/>
    <property type="evidence" value="ECO:0007669"/>
    <property type="project" value="UniProtKB-SubCell"/>
</dbReference>
<dbReference type="SUPFAM" id="SSF46565">
    <property type="entry name" value="Chaperone J-domain"/>
    <property type="match status" value="1"/>
</dbReference>
<dbReference type="CDD" id="cd06257">
    <property type="entry name" value="DnaJ"/>
    <property type="match status" value="1"/>
</dbReference>
<dbReference type="GO" id="GO:0005524">
    <property type="term" value="F:ATP binding"/>
    <property type="evidence" value="ECO:0007669"/>
    <property type="project" value="InterPro"/>
</dbReference>
<keyword evidence="8" id="KW-0809">Transit peptide</keyword>
<keyword evidence="3" id="KW-0488">Methylation</keyword>
<dbReference type="PROSITE" id="PS50076">
    <property type="entry name" value="DNAJ_2"/>
    <property type="match status" value="1"/>
</dbReference>
<evidence type="ECO:0000259" key="16">
    <source>
        <dbReference type="PROSITE" id="PS51188"/>
    </source>
</evidence>
<evidence type="ECO:0000256" key="13">
    <source>
        <dbReference type="PROSITE-ProRule" id="PRU00546"/>
    </source>
</evidence>
<dbReference type="InterPro" id="IPR002939">
    <property type="entry name" value="DnaJ_C"/>
</dbReference>
<dbReference type="STRING" id="6573.A0A210Q986"/>
<keyword evidence="10" id="KW-0496">Mitochondrion</keyword>
<feature type="compositionally biased region" description="Basic and acidic residues" evidence="14">
    <location>
        <begin position="475"/>
        <end position="526"/>
    </location>
</feature>
<evidence type="ECO:0000313" key="17">
    <source>
        <dbReference type="EMBL" id="OWF45303.1"/>
    </source>
</evidence>
<keyword evidence="11" id="KW-0472">Membrane</keyword>
<gene>
    <name evidence="17" type="ORF">KP79_PYT12749</name>
</gene>
<dbReference type="InterPro" id="IPR008971">
    <property type="entry name" value="HSP40/DnaJ_pept-bd"/>
</dbReference>
<name>A0A210Q986_MIZYE</name>
<keyword evidence="6 13" id="KW-0863">Zinc-finger</keyword>
<evidence type="ECO:0000256" key="7">
    <source>
        <dbReference type="ARBA" id="ARBA00022833"/>
    </source>
</evidence>
<dbReference type="InterPro" id="IPR001623">
    <property type="entry name" value="DnaJ_domain"/>
</dbReference>
<evidence type="ECO:0000313" key="18">
    <source>
        <dbReference type="Proteomes" id="UP000242188"/>
    </source>
</evidence>
<keyword evidence="4 13" id="KW-0479">Metal-binding</keyword>
<dbReference type="Pfam" id="PF01556">
    <property type="entry name" value="DnaJ_C"/>
    <property type="match status" value="1"/>
</dbReference>
<dbReference type="GO" id="GO:0043066">
    <property type="term" value="P:negative regulation of apoptotic process"/>
    <property type="evidence" value="ECO:0007669"/>
    <property type="project" value="TreeGrafter"/>
</dbReference>
<evidence type="ECO:0000256" key="2">
    <source>
        <dbReference type="ARBA" id="ARBA00004370"/>
    </source>
</evidence>
<evidence type="ECO:0000256" key="4">
    <source>
        <dbReference type="ARBA" id="ARBA00022723"/>
    </source>
</evidence>
<dbReference type="GO" id="GO:0005102">
    <property type="term" value="F:signaling receptor binding"/>
    <property type="evidence" value="ECO:0007669"/>
    <property type="project" value="UniProtKB-ARBA"/>
</dbReference>
<evidence type="ECO:0000256" key="11">
    <source>
        <dbReference type="ARBA" id="ARBA00023136"/>
    </source>
</evidence>
<feature type="domain" description="CR-type" evidence="16">
    <location>
        <begin position="219"/>
        <end position="297"/>
    </location>
</feature>
<dbReference type="FunFam" id="2.10.230.10:FF:000003">
    <property type="entry name" value="dnaJ homolog subfamily A member 3, mitochondrial"/>
    <property type="match status" value="1"/>
</dbReference>
<dbReference type="InterPro" id="IPR012724">
    <property type="entry name" value="DnaJ"/>
</dbReference>
<dbReference type="FunFam" id="2.60.260.20:FF:000005">
    <property type="entry name" value="Chaperone protein dnaJ 1, mitochondrial"/>
    <property type="match status" value="1"/>
</dbReference>
<evidence type="ECO:0000256" key="3">
    <source>
        <dbReference type="ARBA" id="ARBA00022481"/>
    </source>
</evidence>
<feature type="zinc finger region" description="CR-type" evidence="13">
    <location>
        <begin position="219"/>
        <end position="297"/>
    </location>
</feature>
<dbReference type="CDD" id="cd10747">
    <property type="entry name" value="DnaJ_C"/>
    <property type="match status" value="1"/>
</dbReference>
<keyword evidence="12" id="KW-0143">Chaperone</keyword>
<evidence type="ECO:0000256" key="12">
    <source>
        <dbReference type="ARBA" id="ARBA00023186"/>
    </source>
</evidence>
<dbReference type="GO" id="GO:0031072">
    <property type="term" value="F:heat shock protein binding"/>
    <property type="evidence" value="ECO:0007669"/>
    <property type="project" value="InterPro"/>
</dbReference>
<evidence type="ECO:0000256" key="9">
    <source>
        <dbReference type="ARBA" id="ARBA00022990"/>
    </source>
</evidence>
<dbReference type="FunFam" id="1.10.287.110:FF:000034">
    <property type="entry name" value="Chaperone protein DnaJ"/>
    <property type="match status" value="1"/>
</dbReference>
<dbReference type="SUPFAM" id="SSF57938">
    <property type="entry name" value="DnaJ/Hsp40 cysteine-rich domain"/>
    <property type="match status" value="1"/>
</dbReference>
<dbReference type="Pfam" id="PF00226">
    <property type="entry name" value="DnaJ"/>
    <property type="match status" value="1"/>
</dbReference>
<dbReference type="Pfam" id="PF00684">
    <property type="entry name" value="DnaJ_CXXCXGXG"/>
    <property type="match status" value="1"/>
</dbReference>
<dbReference type="SMART" id="SM00271">
    <property type="entry name" value="DnaJ"/>
    <property type="match status" value="1"/>
</dbReference>
<dbReference type="PANTHER" id="PTHR44145:SF3">
    <property type="entry name" value="DNAJ HOMOLOG SUBFAMILY A MEMBER 3, MITOCHONDRIAL"/>
    <property type="match status" value="1"/>
</dbReference>
<dbReference type="GO" id="GO:0008270">
    <property type="term" value="F:zinc ion binding"/>
    <property type="evidence" value="ECO:0007669"/>
    <property type="project" value="UniProtKB-KW"/>
</dbReference>
<keyword evidence="7 13" id="KW-0862">Zinc</keyword>
<dbReference type="InterPro" id="IPR051938">
    <property type="entry name" value="Apopto_cytoskel_mod"/>
</dbReference>
<evidence type="ECO:0000256" key="8">
    <source>
        <dbReference type="ARBA" id="ARBA00022946"/>
    </source>
</evidence>
<dbReference type="Gene3D" id="2.10.230.10">
    <property type="entry name" value="Heat shock protein DnaJ, cysteine-rich domain"/>
    <property type="match status" value="1"/>
</dbReference>
<proteinExistence type="inferred from homology"/>
<dbReference type="InterPro" id="IPR018253">
    <property type="entry name" value="DnaJ_domain_CS"/>
</dbReference>
<dbReference type="GO" id="GO:0009408">
    <property type="term" value="P:response to heat"/>
    <property type="evidence" value="ECO:0007669"/>
    <property type="project" value="InterPro"/>
</dbReference>
<dbReference type="PROSITE" id="PS00636">
    <property type="entry name" value="DNAJ_1"/>
    <property type="match status" value="1"/>
</dbReference>
<dbReference type="Gene3D" id="1.10.287.110">
    <property type="entry name" value="DnaJ domain"/>
    <property type="match status" value="1"/>
</dbReference>
<comment type="caution">
    <text evidence="17">The sequence shown here is derived from an EMBL/GenBank/DDBJ whole genome shotgun (WGS) entry which is preliminary data.</text>
</comment>
<comment type="subcellular location">
    <subcellularLocation>
        <location evidence="2">Membrane</location>
    </subcellularLocation>
    <subcellularLocation>
        <location evidence="1">Mitochondrion</location>
    </subcellularLocation>
</comment>
<dbReference type="OrthoDB" id="10256793at2759"/>
<evidence type="ECO:0000256" key="14">
    <source>
        <dbReference type="SAM" id="MobiDB-lite"/>
    </source>
</evidence>
<dbReference type="GO" id="GO:0005829">
    <property type="term" value="C:cytosol"/>
    <property type="evidence" value="ECO:0007669"/>
    <property type="project" value="UniProtKB-ARBA"/>
</dbReference>
<dbReference type="PRINTS" id="PR00625">
    <property type="entry name" value="JDOMAIN"/>
</dbReference>
<evidence type="ECO:0000256" key="5">
    <source>
        <dbReference type="ARBA" id="ARBA00022737"/>
    </source>
</evidence>
<protein>
    <submittedName>
        <fullName evidence="17">DnaJ-like subfamily A member 3</fullName>
    </submittedName>
</protein>
<accession>A0A210Q986</accession>
<evidence type="ECO:0000256" key="1">
    <source>
        <dbReference type="ARBA" id="ARBA00004173"/>
    </source>
</evidence>
<dbReference type="InterPro" id="IPR036410">
    <property type="entry name" value="HSP_DnaJ_Cys-rich_dom_sf"/>
</dbReference>
<evidence type="ECO:0000259" key="15">
    <source>
        <dbReference type="PROSITE" id="PS50076"/>
    </source>
</evidence>
<dbReference type="Proteomes" id="UP000242188">
    <property type="component" value="Unassembled WGS sequence"/>
</dbReference>
<feature type="region of interest" description="Disordered" evidence="14">
    <location>
        <begin position="470"/>
        <end position="548"/>
    </location>
</feature>
<reference evidence="17 18" key="1">
    <citation type="journal article" date="2017" name="Nat. Ecol. Evol.">
        <title>Scallop genome provides insights into evolution of bilaterian karyotype and development.</title>
        <authorList>
            <person name="Wang S."/>
            <person name="Zhang J."/>
            <person name="Jiao W."/>
            <person name="Li J."/>
            <person name="Xun X."/>
            <person name="Sun Y."/>
            <person name="Guo X."/>
            <person name="Huan P."/>
            <person name="Dong B."/>
            <person name="Zhang L."/>
            <person name="Hu X."/>
            <person name="Sun X."/>
            <person name="Wang J."/>
            <person name="Zhao C."/>
            <person name="Wang Y."/>
            <person name="Wang D."/>
            <person name="Huang X."/>
            <person name="Wang R."/>
            <person name="Lv J."/>
            <person name="Li Y."/>
            <person name="Zhang Z."/>
            <person name="Liu B."/>
            <person name="Lu W."/>
            <person name="Hui Y."/>
            <person name="Liang J."/>
            <person name="Zhou Z."/>
            <person name="Hou R."/>
            <person name="Li X."/>
            <person name="Liu Y."/>
            <person name="Li H."/>
            <person name="Ning X."/>
            <person name="Lin Y."/>
            <person name="Zhao L."/>
            <person name="Xing Q."/>
            <person name="Dou J."/>
            <person name="Li Y."/>
            <person name="Mao J."/>
            <person name="Guo H."/>
            <person name="Dou H."/>
            <person name="Li T."/>
            <person name="Mu C."/>
            <person name="Jiang W."/>
            <person name="Fu Q."/>
            <person name="Fu X."/>
            <person name="Miao Y."/>
            <person name="Liu J."/>
            <person name="Yu Q."/>
            <person name="Li R."/>
            <person name="Liao H."/>
            <person name="Li X."/>
            <person name="Kong Y."/>
            <person name="Jiang Z."/>
            <person name="Chourrout D."/>
            <person name="Li R."/>
            <person name="Bao Z."/>
        </authorList>
    </citation>
    <scope>NUCLEOTIDE SEQUENCE [LARGE SCALE GENOMIC DNA]</scope>
    <source>
        <strain evidence="17 18">PY_sf001</strain>
    </source>
</reference>
<keyword evidence="9" id="KW-0007">Acetylation</keyword>
<organism evidence="17 18">
    <name type="scientific">Mizuhopecten yessoensis</name>
    <name type="common">Japanese scallop</name>
    <name type="synonym">Patinopecten yessoensis</name>
    <dbReference type="NCBI Taxonomy" id="6573"/>
    <lineage>
        <taxon>Eukaryota</taxon>
        <taxon>Metazoa</taxon>
        <taxon>Spiralia</taxon>
        <taxon>Lophotrochozoa</taxon>
        <taxon>Mollusca</taxon>
        <taxon>Bivalvia</taxon>
        <taxon>Autobranchia</taxon>
        <taxon>Pteriomorphia</taxon>
        <taxon>Pectinida</taxon>
        <taxon>Pectinoidea</taxon>
        <taxon>Pectinidae</taxon>
        <taxon>Mizuhopecten</taxon>
    </lineage>
</organism>
<feature type="domain" description="J" evidence="15">
    <location>
        <begin position="76"/>
        <end position="141"/>
    </location>
</feature>
<keyword evidence="18" id="KW-1185">Reference proteome</keyword>
<dbReference type="Gene3D" id="2.60.260.20">
    <property type="entry name" value="Urease metallochaperone UreE, N-terminal domain"/>
    <property type="match status" value="2"/>
</dbReference>
<dbReference type="CDD" id="cd10719">
    <property type="entry name" value="DnaJ_zf"/>
    <property type="match status" value="1"/>
</dbReference>
<dbReference type="HAMAP" id="MF_01152">
    <property type="entry name" value="DnaJ"/>
    <property type="match status" value="1"/>
</dbReference>
<dbReference type="GO" id="GO:0016020">
    <property type="term" value="C:membrane"/>
    <property type="evidence" value="ECO:0007669"/>
    <property type="project" value="UniProtKB-SubCell"/>
</dbReference>
<dbReference type="InterPro" id="IPR036869">
    <property type="entry name" value="J_dom_sf"/>
</dbReference>
<keyword evidence="5" id="KW-0677">Repeat</keyword>
<sequence>MAAIRRACCEITQRNCNKSVLTSYSTQKNYSNEVSSTQRQHVLLLTKCPTHRNCIDVIGYASVRPFHTSTRLSKRNFYDVLGVPKNADAKQIKKAYYQLAKEYHPDVNKNDANAASKFQEVSEAYEVLSDESKKRQYDTFGTTTDAGGRADPGAGFGQQGGFQGFHSSDPEELFRKIFGDVFGKGFGNSGGVDYEESKYGFAPASEVMMDLTFLEAVRGCNKQMHMNVADTCPRCNGRKAEPGSKVESCTQCNGTGMETINTGPFMMRTTCRRCMGKRTVISKPCMDCRGKGRIVLRKKVIVPVPAGVEDGQTVRMPVGQQEVFITFKVARSRDFKREGADIHSDITISLSQAVLGGTIKIPGVYEDVLLKIPEGSHSHNRIRLSGKGAARVNSYGRGDHYIHLKIQVPKSLTDTQKALLLAFAETEKGVKGTINGVVDTDIGLWAVEDKDGGLLTEIKAILDKKNIKKYSSSTEKTKEEDTAESEKKTTKLQDNENKEKVEANTEKKLNKSKGKEKPENSNESKNTKSPVDDSDDENDGKSGVRSSC</sequence>
<dbReference type="GO" id="GO:0007005">
    <property type="term" value="P:mitochondrion organization"/>
    <property type="evidence" value="ECO:0007669"/>
    <property type="project" value="TreeGrafter"/>
</dbReference>
<dbReference type="GO" id="GO:0006457">
    <property type="term" value="P:protein folding"/>
    <property type="evidence" value="ECO:0007669"/>
    <property type="project" value="InterPro"/>
</dbReference>
<dbReference type="GO" id="GO:0051082">
    <property type="term" value="F:unfolded protein binding"/>
    <property type="evidence" value="ECO:0007669"/>
    <property type="project" value="InterPro"/>
</dbReference>